<evidence type="ECO:0000256" key="1">
    <source>
        <dbReference type="SAM" id="Phobius"/>
    </source>
</evidence>
<keyword evidence="1" id="KW-0812">Transmembrane</keyword>
<reference evidence="2 3" key="1">
    <citation type="submission" date="2017-08" db="EMBL/GenBank/DDBJ databases">
        <title>Infants hospitalized years apart are colonized by the same room-sourced microbial strains.</title>
        <authorList>
            <person name="Brooks B."/>
            <person name="Olm M.R."/>
            <person name="Firek B.A."/>
            <person name="Baker R."/>
            <person name="Thomas B.C."/>
            <person name="Morowitz M.J."/>
            <person name="Banfield J.F."/>
        </authorList>
    </citation>
    <scope>NUCLEOTIDE SEQUENCE [LARGE SCALE GENOMIC DNA]</scope>
    <source>
        <strain evidence="2">S2_003_000_R1_3</strain>
    </source>
</reference>
<dbReference type="EMBL" id="QFRA01000022">
    <property type="protein sequence ID" value="PZR04086.1"/>
    <property type="molecule type" value="Genomic_DNA"/>
</dbReference>
<dbReference type="Pfam" id="PF10745">
    <property type="entry name" value="DUF2530"/>
    <property type="match status" value="1"/>
</dbReference>
<name>A0A2W5SX00_9CORY</name>
<keyword evidence="1" id="KW-0472">Membrane</keyword>
<comment type="caution">
    <text evidence="2">The sequence shown here is derived from an EMBL/GenBank/DDBJ whole genome shotgun (WGS) entry which is preliminary data.</text>
</comment>
<feature type="transmembrane region" description="Helical" evidence="1">
    <location>
        <begin position="92"/>
        <end position="111"/>
    </location>
</feature>
<proteinExistence type="predicted"/>
<protein>
    <recommendedName>
        <fullName evidence="4">DUF2530 domain-containing protein</fullName>
    </recommendedName>
</protein>
<dbReference type="InterPro" id="IPR019681">
    <property type="entry name" value="DUF2530"/>
</dbReference>
<dbReference type="AlphaFoldDB" id="A0A2W5SX00"/>
<organism evidence="2 3">
    <name type="scientific">Corynebacterium kroppenstedtii</name>
    <dbReference type="NCBI Taxonomy" id="161879"/>
    <lineage>
        <taxon>Bacteria</taxon>
        <taxon>Bacillati</taxon>
        <taxon>Actinomycetota</taxon>
        <taxon>Actinomycetes</taxon>
        <taxon>Mycobacteriales</taxon>
        <taxon>Corynebacteriaceae</taxon>
        <taxon>Corynebacterium</taxon>
    </lineage>
</organism>
<feature type="transmembrane region" description="Helical" evidence="1">
    <location>
        <begin position="67"/>
        <end position="86"/>
    </location>
</feature>
<evidence type="ECO:0000313" key="3">
    <source>
        <dbReference type="Proteomes" id="UP000249432"/>
    </source>
</evidence>
<accession>A0A2W5SX00</accession>
<evidence type="ECO:0008006" key="4">
    <source>
        <dbReference type="Google" id="ProtNLM"/>
    </source>
</evidence>
<keyword evidence="1" id="KW-1133">Transmembrane helix</keyword>
<gene>
    <name evidence="2" type="ORF">DI525_08030</name>
</gene>
<sequence length="130" mass="14440">MVGHRNSCRCVKPHRGGLGTGEIWDGWGGKPHKGKLARVSPKFQFHSKPLQDVTLPRLPRALEDPRPALIVGIIVWVLGAVFFGLTRGWTDQLVWTSIIGAVTGVLGYGVYMWQREAVRRGAQWVQDGLD</sequence>
<dbReference type="Proteomes" id="UP000249432">
    <property type="component" value="Unassembled WGS sequence"/>
</dbReference>
<evidence type="ECO:0000313" key="2">
    <source>
        <dbReference type="EMBL" id="PZR04086.1"/>
    </source>
</evidence>